<evidence type="ECO:0000313" key="2">
    <source>
        <dbReference type="Proteomes" id="UP000426772"/>
    </source>
</evidence>
<sequence>MEVKDLLTPAFTVMGVCLAAHFALRNEHRKKALEIETSQLDRLSVLVLNSLDNFAQYAGVLAGLIEARITILTEKLPPPNRDNAEIPVAELKKWLDTIDSHPTWALNRSDLKKASHGLRFHREADWARWQQILPQLHREIYAFFMITLPGEENIERKSGFRTAAEARIFAESMRTRVRDLQNLQETLLSSMKGDFSKLLRPEQTATFCSVTNGLWRRMRRFFACRF</sequence>
<name>A0ABY3L9X6_9GAMM</name>
<evidence type="ECO:0000313" key="1">
    <source>
        <dbReference type="EMBL" id="TXL74567.1"/>
    </source>
</evidence>
<accession>A0ABY3L9X6</accession>
<protein>
    <submittedName>
        <fullName evidence="1">Uncharacterized protein</fullName>
    </submittedName>
</protein>
<proteinExistence type="predicted"/>
<keyword evidence="2" id="KW-1185">Reference proteome</keyword>
<dbReference type="EMBL" id="RCNL01000015">
    <property type="protein sequence ID" value="TXL74567.1"/>
    <property type="molecule type" value="Genomic_DNA"/>
</dbReference>
<dbReference type="RefSeq" id="WP_147790095.1">
    <property type="nucleotide sequence ID" value="NZ_RCNL01000015.1"/>
</dbReference>
<comment type="caution">
    <text evidence="1">The sequence shown here is derived from an EMBL/GenBank/DDBJ whole genome shotgun (WGS) entry which is preliminary data.</text>
</comment>
<organism evidence="1 2">
    <name type="scientific">Pantoea vagans</name>
    <dbReference type="NCBI Taxonomy" id="470934"/>
    <lineage>
        <taxon>Bacteria</taxon>
        <taxon>Pseudomonadati</taxon>
        <taxon>Pseudomonadota</taxon>
        <taxon>Gammaproteobacteria</taxon>
        <taxon>Enterobacterales</taxon>
        <taxon>Erwiniaceae</taxon>
        <taxon>Pantoea</taxon>
    </lineage>
</organism>
<dbReference type="Proteomes" id="UP000426772">
    <property type="component" value="Unassembled WGS sequence"/>
</dbReference>
<reference evidence="1 2" key="1">
    <citation type="submission" date="2018-10" db="EMBL/GenBank/DDBJ databases">
        <title>Draft genome sequence of Pantoea vagans isolated from corpses of the sugarcane aphid Melanaphis sacchari Zehntner.</title>
        <authorList>
            <person name="Toledo E."/>
            <person name="Pena G."/>
            <person name="Lozano L."/>
        </authorList>
    </citation>
    <scope>NUCLEOTIDE SEQUENCE [LARGE SCALE GENOMIC DNA]</scope>
    <source>
        <strain evidence="1 2">ET-90</strain>
    </source>
</reference>
<gene>
    <name evidence="1" type="ORF">D9O29_22690</name>
</gene>